<dbReference type="RefSeq" id="WP_268760092.1">
    <property type="nucleotide sequence ID" value="NZ_CP113836.1"/>
</dbReference>
<dbReference type="EMBL" id="CP113836">
    <property type="protein sequence ID" value="WAL70022.1"/>
    <property type="molecule type" value="Genomic_DNA"/>
</dbReference>
<gene>
    <name evidence="1" type="ORF">ORV05_08545</name>
</gene>
<protein>
    <submittedName>
        <fullName evidence="1">Uncharacterized protein</fullName>
    </submittedName>
</protein>
<proteinExistence type="predicted"/>
<reference evidence="1" key="1">
    <citation type="submission" date="2022-11" db="EMBL/GenBank/DDBJ databases">
        <authorList>
            <person name="Mo P."/>
        </authorList>
    </citation>
    <scope>NUCLEOTIDE SEQUENCE</scope>
    <source>
        <strain evidence="1">HUAS 11-8</strain>
    </source>
</reference>
<name>A0ABY7BCC2_9PSEU</name>
<evidence type="ECO:0000313" key="2">
    <source>
        <dbReference type="Proteomes" id="UP001163203"/>
    </source>
</evidence>
<dbReference type="Proteomes" id="UP001163203">
    <property type="component" value="Chromosome"/>
</dbReference>
<sequence>MRARIVREVLSESQELSLLQRFCDLAISLAERRGERPSASLDRLHERIDDLSIHLPSDRLAEKKAERERPDDLGVYRELAEDRHGELVREERIAQAHVIAALDRLTPPERYFGVQGRVFGRAAALREWRWIATYAPTAVRSRDARGAWLVRTARAAGRLTGSLRNRTLYL</sequence>
<evidence type="ECO:0000313" key="1">
    <source>
        <dbReference type="EMBL" id="WAL70022.1"/>
    </source>
</evidence>
<accession>A0ABY7BCC2</accession>
<organism evidence="1 2">
    <name type="scientific">Amycolatopsis cynarae</name>
    <dbReference type="NCBI Taxonomy" id="2995223"/>
    <lineage>
        <taxon>Bacteria</taxon>
        <taxon>Bacillati</taxon>
        <taxon>Actinomycetota</taxon>
        <taxon>Actinomycetes</taxon>
        <taxon>Pseudonocardiales</taxon>
        <taxon>Pseudonocardiaceae</taxon>
        <taxon>Amycolatopsis</taxon>
    </lineage>
</organism>
<keyword evidence="2" id="KW-1185">Reference proteome</keyword>